<accession>A0A6A5UHX2</accession>
<evidence type="ECO:0000256" key="1">
    <source>
        <dbReference type="SAM" id="MobiDB-lite"/>
    </source>
</evidence>
<reference evidence="3" key="1">
    <citation type="journal article" date="2020" name="Stud. Mycol.">
        <title>101 Dothideomycetes genomes: a test case for predicting lifestyles and emergence of pathogens.</title>
        <authorList>
            <person name="Haridas S."/>
            <person name="Albert R."/>
            <person name="Binder M."/>
            <person name="Bloem J."/>
            <person name="Labutti K."/>
            <person name="Salamov A."/>
            <person name="Andreopoulos B."/>
            <person name="Baker S."/>
            <person name="Barry K."/>
            <person name="Bills G."/>
            <person name="Bluhm B."/>
            <person name="Cannon C."/>
            <person name="Castanera R."/>
            <person name="Culley D."/>
            <person name="Daum C."/>
            <person name="Ezra D."/>
            <person name="Gonzalez J."/>
            <person name="Henrissat B."/>
            <person name="Kuo A."/>
            <person name="Liang C."/>
            <person name="Lipzen A."/>
            <person name="Lutzoni F."/>
            <person name="Magnuson J."/>
            <person name="Mondo S."/>
            <person name="Nolan M."/>
            <person name="Ohm R."/>
            <person name="Pangilinan J."/>
            <person name="Park H.-J."/>
            <person name="Ramirez L."/>
            <person name="Alfaro M."/>
            <person name="Sun H."/>
            <person name="Tritt A."/>
            <person name="Yoshinaga Y."/>
            <person name="Zwiers L.-H."/>
            <person name="Turgeon B."/>
            <person name="Goodwin S."/>
            <person name="Spatafora J."/>
            <person name="Crous P."/>
            <person name="Grigoriev I."/>
        </authorList>
    </citation>
    <scope>NUCLEOTIDE SEQUENCE</scope>
    <source>
        <strain evidence="3">CBS 107.79</strain>
    </source>
</reference>
<gene>
    <name evidence="3" type="ORF">BU23DRAFT_635867</name>
</gene>
<evidence type="ECO:0000259" key="2">
    <source>
        <dbReference type="PROSITE" id="PS50075"/>
    </source>
</evidence>
<dbReference type="Proteomes" id="UP000800036">
    <property type="component" value="Unassembled WGS sequence"/>
</dbReference>
<dbReference type="InterPro" id="IPR036736">
    <property type="entry name" value="ACP-like_sf"/>
</dbReference>
<dbReference type="Pfam" id="PF00550">
    <property type="entry name" value="PP-binding"/>
    <property type="match status" value="1"/>
</dbReference>
<dbReference type="InterPro" id="IPR023213">
    <property type="entry name" value="CAT-like_dom_sf"/>
</dbReference>
<dbReference type="SUPFAM" id="SSF52777">
    <property type="entry name" value="CoA-dependent acyltransferases"/>
    <property type="match status" value="1"/>
</dbReference>
<keyword evidence="4" id="KW-1185">Reference proteome</keyword>
<feature type="non-terminal residue" evidence="3">
    <location>
        <position position="237"/>
    </location>
</feature>
<sequence>MSEADFHQLFAEAVAAGRPGSKLPLEICMGIAKIHEKPAKELAWYLNPLSAHMAGNLDSTLAEDSQFLNNQLDGFGLDSLLAVEIRAWWLKTLQVNIPVMKILSGITVRDVIVFGVEGLSPELTPNISAQNETAVENDDMEGESVDESQLQNGNESSEAKYVTRARQLPAIIRSMELSFNQQMYWFGLTSMQDKTALNHTACYRIIGKLRLENLERAVLHLGQVHDTLRMCFRTSHG</sequence>
<evidence type="ECO:0000313" key="3">
    <source>
        <dbReference type="EMBL" id="KAF1963940.1"/>
    </source>
</evidence>
<dbReference type="InterPro" id="IPR009081">
    <property type="entry name" value="PP-bd_ACP"/>
</dbReference>
<evidence type="ECO:0000313" key="4">
    <source>
        <dbReference type="Proteomes" id="UP000800036"/>
    </source>
</evidence>
<organism evidence="3 4">
    <name type="scientific">Bimuria novae-zelandiae CBS 107.79</name>
    <dbReference type="NCBI Taxonomy" id="1447943"/>
    <lineage>
        <taxon>Eukaryota</taxon>
        <taxon>Fungi</taxon>
        <taxon>Dikarya</taxon>
        <taxon>Ascomycota</taxon>
        <taxon>Pezizomycotina</taxon>
        <taxon>Dothideomycetes</taxon>
        <taxon>Pleosporomycetidae</taxon>
        <taxon>Pleosporales</taxon>
        <taxon>Massarineae</taxon>
        <taxon>Didymosphaeriaceae</taxon>
        <taxon>Bimuria</taxon>
    </lineage>
</organism>
<dbReference type="Gene3D" id="3.30.559.10">
    <property type="entry name" value="Chloramphenicol acetyltransferase-like domain"/>
    <property type="match status" value="1"/>
</dbReference>
<dbReference type="SUPFAM" id="SSF47336">
    <property type="entry name" value="ACP-like"/>
    <property type="match status" value="1"/>
</dbReference>
<feature type="region of interest" description="Disordered" evidence="1">
    <location>
        <begin position="135"/>
        <end position="158"/>
    </location>
</feature>
<feature type="compositionally biased region" description="Acidic residues" evidence="1">
    <location>
        <begin position="135"/>
        <end position="146"/>
    </location>
</feature>
<name>A0A6A5UHX2_9PLEO</name>
<protein>
    <recommendedName>
        <fullName evidence="2">Carrier domain-containing protein</fullName>
    </recommendedName>
</protein>
<dbReference type="PROSITE" id="PS50075">
    <property type="entry name" value="CARRIER"/>
    <property type="match status" value="1"/>
</dbReference>
<proteinExistence type="predicted"/>
<dbReference type="AlphaFoldDB" id="A0A6A5UHX2"/>
<feature type="domain" description="Carrier" evidence="2">
    <location>
        <begin position="32"/>
        <end position="119"/>
    </location>
</feature>
<dbReference type="EMBL" id="ML976836">
    <property type="protein sequence ID" value="KAF1963940.1"/>
    <property type="molecule type" value="Genomic_DNA"/>
</dbReference>
<dbReference type="OrthoDB" id="329835at2759"/>
<feature type="compositionally biased region" description="Polar residues" evidence="1">
    <location>
        <begin position="147"/>
        <end position="156"/>
    </location>
</feature>